<evidence type="ECO:0000256" key="2">
    <source>
        <dbReference type="SAM" id="MobiDB-lite"/>
    </source>
</evidence>
<dbReference type="Pfam" id="PF00480">
    <property type="entry name" value="ROK"/>
    <property type="match status" value="2"/>
</dbReference>
<dbReference type="EMBL" id="JACHND010000001">
    <property type="protein sequence ID" value="MBB4702181.1"/>
    <property type="molecule type" value="Genomic_DNA"/>
</dbReference>
<gene>
    <name evidence="3" type="ORF">BJ982_003725</name>
</gene>
<dbReference type="SUPFAM" id="SSF53067">
    <property type="entry name" value="Actin-like ATPase domain"/>
    <property type="match status" value="1"/>
</dbReference>
<dbReference type="InterPro" id="IPR043129">
    <property type="entry name" value="ATPase_NBD"/>
</dbReference>
<keyword evidence="4" id="KW-1185">Reference proteome</keyword>
<dbReference type="Proteomes" id="UP000542210">
    <property type="component" value="Unassembled WGS sequence"/>
</dbReference>
<evidence type="ECO:0000313" key="3">
    <source>
        <dbReference type="EMBL" id="MBB4702181.1"/>
    </source>
</evidence>
<feature type="region of interest" description="Disordered" evidence="2">
    <location>
        <begin position="194"/>
        <end position="281"/>
    </location>
</feature>
<dbReference type="InterPro" id="IPR000600">
    <property type="entry name" value="ROK"/>
</dbReference>
<protein>
    <submittedName>
        <fullName evidence="3">Glucokinase</fullName>
        <ecNumber evidence="3">2.7.1.2</ecNumber>
    </submittedName>
</protein>
<dbReference type="RefSeq" id="WP_239123295.1">
    <property type="nucleotide sequence ID" value="NZ_BOOV01000026.1"/>
</dbReference>
<dbReference type="PANTHER" id="PTHR18964">
    <property type="entry name" value="ROK (REPRESSOR, ORF, KINASE) FAMILY"/>
    <property type="match status" value="1"/>
</dbReference>
<evidence type="ECO:0000313" key="4">
    <source>
        <dbReference type="Proteomes" id="UP000542210"/>
    </source>
</evidence>
<organism evidence="3 4">
    <name type="scientific">Sphaerisporangium siamense</name>
    <dbReference type="NCBI Taxonomy" id="795645"/>
    <lineage>
        <taxon>Bacteria</taxon>
        <taxon>Bacillati</taxon>
        <taxon>Actinomycetota</taxon>
        <taxon>Actinomycetes</taxon>
        <taxon>Streptosporangiales</taxon>
        <taxon>Streptosporangiaceae</taxon>
        <taxon>Sphaerisporangium</taxon>
    </lineage>
</organism>
<reference evidence="3 4" key="1">
    <citation type="submission" date="2020-08" db="EMBL/GenBank/DDBJ databases">
        <title>Sequencing the genomes of 1000 actinobacteria strains.</title>
        <authorList>
            <person name="Klenk H.-P."/>
        </authorList>
    </citation>
    <scope>NUCLEOTIDE SEQUENCE [LARGE SCALE GENOMIC DNA]</scope>
    <source>
        <strain evidence="3 4">DSM 45784</strain>
    </source>
</reference>
<evidence type="ECO:0000256" key="1">
    <source>
        <dbReference type="ARBA" id="ARBA00006479"/>
    </source>
</evidence>
<dbReference type="GO" id="GO:0004340">
    <property type="term" value="F:glucokinase activity"/>
    <property type="evidence" value="ECO:0007669"/>
    <property type="project" value="UniProtKB-EC"/>
</dbReference>
<accession>A0A7W7D8U3</accession>
<dbReference type="AlphaFoldDB" id="A0A7W7D8U3"/>
<keyword evidence="3" id="KW-0418">Kinase</keyword>
<comment type="similarity">
    <text evidence="1">Belongs to the ROK (NagC/XylR) family.</text>
</comment>
<dbReference type="Gene3D" id="3.30.420.40">
    <property type="match status" value="3"/>
</dbReference>
<comment type="caution">
    <text evidence="3">The sequence shown here is derived from an EMBL/GenBank/DDBJ whole genome shotgun (WGS) entry which is preliminary data.</text>
</comment>
<name>A0A7W7D8U3_9ACTN</name>
<keyword evidence="3" id="KW-0808">Transferase</keyword>
<dbReference type="EC" id="2.7.1.2" evidence="3"/>
<sequence>MNSYVVALDVGGTAMKGGLVSASGEVLMTERRVTPRADGPLRVVEAIRSFVGDLAAAGPGAPSGVGLAVPGLVTEDRAVYSANIGWKDVPATDFTPLNVPVRLGHDVRTGGLAESVLGAGRSVRDFLFLPIGTGIAGAVIIGGAPYGGSSGWGGEIGHIPVFPGGERCACGQTGCLETYASAASVARRYAERLSRTASLHPPSGLRDTAGQPPTAAHLNSPRHSDTARHRHTAGHRDAGGILDTSGLPDTPAFRSLSDRQAAAGRHTAPGPSEEDITSLGTSPYVDDITAARGTATAEDVVHLAMRGDPDAAAIWDDALEALSYALATYTLLLDPSTIVLGGGLAEAGHALLDPLAERLQSRLTFRAAPPLRSAALGMNAGMLGAALLGWQAAGVPTPGTTWPLDVLRSPSVP</sequence>
<dbReference type="PANTHER" id="PTHR18964:SF149">
    <property type="entry name" value="BIFUNCTIONAL UDP-N-ACETYLGLUCOSAMINE 2-EPIMERASE_N-ACETYLMANNOSAMINE KINASE"/>
    <property type="match status" value="1"/>
</dbReference>
<proteinExistence type="inferred from homology"/>